<dbReference type="Proteomes" id="UP000008142">
    <property type="component" value="Unassembled WGS sequence"/>
</dbReference>
<sequence length="148" mass="16982">MIRRNRRQMECEGNISRAIWRAVDGFEARKQPTSSKRDDSEQGYYIRGLKIEGQLRPFTIQVSDVHRSHTAPIRLGRHSNLLSRLTWRAKELCAAADFTGPGRPRSAQAQVPVRKVSHKVSRRLPTSQQSPAAVRWERRQETGDRQPG</sequence>
<organism evidence="3">
    <name type="scientific">Ajellomyces capsulatus (strain H88)</name>
    <name type="common">Darling's disease fungus</name>
    <name type="synonym">Histoplasma capsulatum</name>
    <dbReference type="NCBI Taxonomy" id="544711"/>
    <lineage>
        <taxon>Eukaryota</taxon>
        <taxon>Fungi</taxon>
        <taxon>Dikarya</taxon>
        <taxon>Ascomycota</taxon>
        <taxon>Pezizomycotina</taxon>
        <taxon>Eurotiomycetes</taxon>
        <taxon>Eurotiomycetidae</taxon>
        <taxon>Onygenales</taxon>
        <taxon>Ajellomycetaceae</taxon>
        <taxon>Histoplasma</taxon>
    </lineage>
</organism>
<evidence type="ECO:0000313" key="2">
    <source>
        <dbReference type="EMBL" id="EGC40719.1"/>
    </source>
</evidence>
<proteinExistence type="predicted"/>
<protein>
    <submittedName>
        <fullName evidence="2">Predicted protein</fullName>
    </submittedName>
</protein>
<dbReference type="AlphaFoldDB" id="F0U737"/>
<dbReference type="EMBL" id="DS990636">
    <property type="protein sequence ID" value="EGC40719.1"/>
    <property type="molecule type" value="Genomic_DNA"/>
</dbReference>
<name>F0U737_AJEC8</name>
<reference evidence="3" key="1">
    <citation type="submission" date="2008-07" db="EMBL/GenBank/DDBJ databases">
        <title>Annotation of Ajellomyces capsulatus strain H88.</title>
        <authorList>
            <person name="Champion M."/>
            <person name="Cuomo C."/>
            <person name="Ma L.-J."/>
            <person name="Henn M.R."/>
            <person name="Sil A."/>
            <person name="Goldman B."/>
            <person name="Young S.K."/>
            <person name="Kodira C.D."/>
            <person name="Zeng Q."/>
            <person name="Koehrsen M."/>
            <person name="Alvarado L."/>
            <person name="Berlin A."/>
            <person name="Borenstein D."/>
            <person name="Chen Z."/>
            <person name="Engels R."/>
            <person name="Freedman E."/>
            <person name="Gellesch M."/>
            <person name="Goldberg J."/>
            <person name="Griggs A."/>
            <person name="Gujja S."/>
            <person name="Heiman D."/>
            <person name="Hepburn T."/>
            <person name="Howarth C."/>
            <person name="Jen D."/>
            <person name="Larson L."/>
            <person name="Lewis B."/>
            <person name="Mehta T."/>
            <person name="Park D."/>
            <person name="Pearson M."/>
            <person name="Roberts A."/>
            <person name="Saif S."/>
            <person name="Shea T."/>
            <person name="Shenoy N."/>
            <person name="Sisk P."/>
            <person name="Stolte C."/>
            <person name="Sykes S."/>
            <person name="Walk T."/>
            <person name="White J."/>
            <person name="Yandava C."/>
            <person name="Klein B."/>
            <person name="McEwen J.G."/>
            <person name="Puccia R."/>
            <person name="Goldman G.H."/>
            <person name="Felipe M.S."/>
            <person name="Nino-Vega G."/>
            <person name="San-Blas G."/>
            <person name="Taylor J."/>
            <person name="Mendoza L."/>
            <person name="Galagan J."/>
            <person name="Nusbaum C."/>
            <person name="Birren B."/>
        </authorList>
    </citation>
    <scope>NUCLEOTIDE SEQUENCE [LARGE SCALE GENOMIC DNA]</scope>
    <source>
        <strain evidence="3">H88</strain>
    </source>
</reference>
<accession>F0U737</accession>
<dbReference type="HOGENOM" id="CLU_1758262_0_0_1"/>
<dbReference type="OMA" id="NISRAIW"/>
<evidence type="ECO:0000256" key="1">
    <source>
        <dbReference type="SAM" id="MobiDB-lite"/>
    </source>
</evidence>
<evidence type="ECO:0000313" key="3">
    <source>
        <dbReference type="Proteomes" id="UP000008142"/>
    </source>
</evidence>
<feature type="compositionally biased region" description="Basic and acidic residues" evidence="1">
    <location>
        <begin position="135"/>
        <end position="148"/>
    </location>
</feature>
<gene>
    <name evidence="2" type="ORF">HCEG_00081</name>
</gene>
<feature type="region of interest" description="Disordered" evidence="1">
    <location>
        <begin position="97"/>
        <end position="148"/>
    </location>
</feature>